<protein>
    <recommendedName>
        <fullName evidence="3">EGF-like domain-containing protein</fullName>
    </recommendedName>
</protein>
<sequence>SCSNNNGGCGKNAFCSENRKTSAIKCTCKTGYTNTGSAVHTVCKDSCTIKNGGCGPKAACAHDATTNAVECSRKPGYTNRGAASEIKRRDTGSASGDIRTANLPAACSSYTNISDPTRSVRYSGSSGCDSSSFSSSGMWVRFTGSGGTTIPTYAPGPSVCGTDATGWYITEMPSSGATVSGALCYQSTINKCHFYSAMQVTNCNTYYVYFLYPPPTCNLRVCTV</sequence>
<name>A0A818DC12_9BILA</name>
<dbReference type="Proteomes" id="UP000663865">
    <property type="component" value="Unassembled WGS sequence"/>
</dbReference>
<accession>A0A818DC12</accession>
<comment type="caution">
    <text evidence="1">The sequence shown here is derived from an EMBL/GenBank/DDBJ whole genome shotgun (WGS) entry which is preliminary data.</text>
</comment>
<reference evidence="1" key="1">
    <citation type="submission" date="2021-02" db="EMBL/GenBank/DDBJ databases">
        <authorList>
            <person name="Nowell W R."/>
        </authorList>
    </citation>
    <scope>NUCLEOTIDE SEQUENCE</scope>
</reference>
<gene>
    <name evidence="1" type="ORF">KIK155_LOCUS11448</name>
</gene>
<evidence type="ECO:0008006" key="3">
    <source>
        <dbReference type="Google" id="ProtNLM"/>
    </source>
</evidence>
<evidence type="ECO:0000313" key="1">
    <source>
        <dbReference type="EMBL" id="CAF3438687.1"/>
    </source>
</evidence>
<organism evidence="1 2">
    <name type="scientific">Rotaria socialis</name>
    <dbReference type="NCBI Taxonomy" id="392032"/>
    <lineage>
        <taxon>Eukaryota</taxon>
        <taxon>Metazoa</taxon>
        <taxon>Spiralia</taxon>
        <taxon>Gnathifera</taxon>
        <taxon>Rotifera</taxon>
        <taxon>Eurotatoria</taxon>
        <taxon>Bdelloidea</taxon>
        <taxon>Philodinida</taxon>
        <taxon>Philodinidae</taxon>
        <taxon>Rotaria</taxon>
    </lineage>
</organism>
<evidence type="ECO:0000313" key="2">
    <source>
        <dbReference type="Proteomes" id="UP000663865"/>
    </source>
</evidence>
<proteinExistence type="predicted"/>
<dbReference type="SUPFAM" id="SSF57196">
    <property type="entry name" value="EGF/Laminin"/>
    <property type="match status" value="1"/>
</dbReference>
<dbReference type="Gene3D" id="2.10.25.10">
    <property type="entry name" value="Laminin"/>
    <property type="match status" value="1"/>
</dbReference>
<dbReference type="EMBL" id="CAJNYV010001826">
    <property type="protein sequence ID" value="CAF3438687.1"/>
    <property type="molecule type" value="Genomic_DNA"/>
</dbReference>
<dbReference type="AlphaFoldDB" id="A0A818DC12"/>
<feature type="non-terminal residue" evidence="1">
    <location>
        <position position="1"/>
    </location>
</feature>